<dbReference type="InterPro" id="IPR007492">
    <property type="entry name" value="LytTR_DNA-bd_dom"/>
</dbReference>
<dbReference type="AlphaFoldDB" id="A0A0S7C0V3"/>
<dbReference type="SMART" id="SM00448">
    <property type="entry name" value="REC"/>
    <property type="match status" value="1"/>
</dbReference>
<gene>
    <name evidence="4" type="ORF">TBC1_111485</name>
</gene>
<dbReference type="GO" id="GO:0000156">
    <property type="term" value="F:phosphorelay response regulator activity"/>
    <property type="evidence" value="ECO:0007669"/>
    <property type="project" value="InterPro"/>
</dbReference>
<dbReference type="Gene3D" id="3.40.50.2300">
    <property type="match status" value="1"/>
</dbReference>
<dbReference type="SUPFAM" id="SSF52172">
    <property type="entry name" value="CheY-like"/>
    <property type="match status" value="1"/>
</dbReference>
<feature type="domain" description="Response regulatory" evidence="2">
    <location>
        <begin position="6"/>
        <end position="119"/>
    </location>
</feature>
<dbReference type="GO" id="GO:0003677">
    <property type="term" value="F:DNA binding"/>
    <property type="evidence" value="ECO:0007669"/>
    <property type="project" value="InterPro"/>
</dbReference>
<organism evidence="4">
    <name type="scientific">Lentimicrobium saccharophilum</name>
    <dbReference type="NCBI Taxonomy" id="1678841"/>
    <lineage>
        <taxon>Bacteria</taxon>
        <taxon>Pseudomonadati</taxon>
        <taxon>Bacteroidota</taxon>
        <taxon>Bacteroidia</taxon>
        <taxon>Bacteroidales</taxon>
        <taxon>Lentimicrobiaceae</taxon>
        <taxon>Lentimicrobium</taxon>
    </lineage>
</organism>
<dbReference type="PANTHER" id="PTHR37299:SF1">
    <property type="entry name" value="STAGE 0 SPORULATION PROTEIN A HOMOLOG"/>
    <property type="match status" value="1"/>
</dbReference>
<keyword evidence="5" id="KW-1185">Reference proteome</keyword>
<dbReference type="STRING" id="1678841.TBC1_111485"/>
<dbReference type="RefSeq" id="WP_062040266.1">
    <property type="nucleotide sequence ID" value="NZ_DF968182.1"/>
</dbReference>
<dbReference type="PATRIC" id="fig|1678841.3.peg.1663"/>
<name>A0A0S7C0V3_9BACT</name>
<evidence type="ECO:0000313" key="5">
    <source>
        <dbReference type="Proteomes" id="UP000053091"/>
    </source>
</evidence>
<evidence type="ECO:0000259" key="2">
    <source>
        <dbReference type="PROSITE" id="PS50110"/>
    </source>
</evidence>
<reference evidence="4" key="1">
    <citation type="journal article" date="2015" name="Genome Announc.">
        <title>Draft Genome Sequence of Bacteroidales Strain TBC1, a Novel Isolate from a Methanogenic Wastewater Treatment System.</title>
        <authorList>
            <person name="Tourlousse D.M."/>
            <person name="Matsuura N."/>
            <person name="Sun L."/>
            <person name="Toyonaga M."/>
            <person name="Kuroda K."/>
            <person name="Ohashi A."/>
            <person name="Cruz R."/>
            <person name="Yamaguchi T."/>
            <person name="Sekiguchi Y."/>
        </authorList>
    </citation>
    <scope>NUCLEOTIDE SEQUENCE [LARGE SCALE GENOMIC DNA]</scope>
    <source>
        <strain evidence="4">TBC1</strain>
    </source>
</reference>
<proteinExistence type="predicted"/>
<dbReference type="PROSITE" id="PS50930">
    <property type="entry name" value="HTH_LYTTR"/>
    <property type="match status" value="1"/>
</dbReference>
<keyword evidence="1" id="KW-0597">Phosphoprotein</keyword>
<protein>
    <submittedName>
        <fullName evidence="4">Two component transcriptional regulator, LytTR family</fullName>
    </submittedName>
</protein>
<evidence type="ECO:0000313" key="4">
    <source>
        <dbReference type="EMBL" id="GAP43332.1"/>
    </source>
</evidence>
<dbReference type="PROSITE" id="PS50110">
    <property type="entry name" value="RESPONSE_REGULATORY"/>
    <property type="match status" value="1"/>
</dbReference>
<accession>A0A0S7C0V3</accession>
<dbReference type="InterPro" id="IPR001789">
    <property type="entry name" value="Sig_transdc_resp-reg_receiver"/>
</dbReference>
<feature type="modified residue" description="4-aspartylphosphate" evidence="1">
    <location>
        <position position="59"/>
    </location>
</feature>
<dbReference type="PANTHER" id="PTHR37299">
    <property type="entry name" value="TRANSCRIPTIONAL REGULATOR-RELATED"/>
    <property type="match status" value="1"/>
</dbReference>
<dbReference type="Proteomes" id="UP000053091">
    <property type="component" value="Unassembled WGS sequence"/>
</dbReference>
<dbReference type="Pfam" id="PF00072">
    <property type="entry name" value="Response_reg"/>
    <property type="match status" value="1"/>
</dbReference>
<sequence length="259" mass="30257">MNRPVNILLIEDEDYNLRLLEGMILKLRPGWKVSGTFESVKRSVEWLKQHPQPDLIFMDIQLADGLCFAIFDQVEVSSMVIFTTAYDNYAIQAFKVNSIDYLLKPFREKELEEAILKFEKFTGLAVDLHHTPDYQDILEAIRKGVKKFRRRFLVSKGDAYIRLEVSDIAYFHNENRITTAVTFNKHTHILDFSLDALEEQLDPDEFYRANRQLLVNAKAVDRVENHFGGRLKLRLNPPFSGDLMVSRLKAINFRQWMGN</sequence>
<dbReference type="InterPro" id="IPR046947">
    <property type="entry name" value="LytR-like"/>
</dbReference>
<feature type="domain" description="HTH LytTR-type" evidence="3">
    <location>
        <begin position="152"/>
        <end position="259"/>
    </location>
</feature>
<evidence type="ECO:0000259" key="3">
    <source>
        <dbReference type="PROSITE" id="PS50930"/>
    </source>
</evidence>
<dbReference type="SMART" id="SM00850">
    <property type="entry name" value="LytTR"/>
    <property type="match status" value="1"/>
</dbReference>
<dbReference type="Pfam" id="PF04397">
    <property type="entry name" value="LytTR"/>
    <property type="match status" value="1"/>
</dbReference>
<dbReference type="InterPro" id="IPR011006">
    <property type="entry name" value="CheY-like_superfamily"/>
</dbReference>
<evidence type="ECO:0000256" key="1">
    <source>
        <dbReference type="PROSITE-ProRule" id="PRU00169"/>
    </source>
</evidence>
<dbReference type="EMBL" id="DF968182">
    <property type="protein sequence ID" value="GAP43332.1"/>
    <property type="molecule type" value="Genomic_DNA"/>
</dbReference>
<dbReference type="Gene3D" id="2.40.50.1020">
    <property type="entry name" value="LytTr DNA-binding domain"/>
    <property type="match status" value="1"/>
</dbReference>
<dbReference type="OrthoDB" id="1490554at2"/>
<dbReference type="FunFam" id="3.40.50.2300:FF:000361">
    <property type="entry name" value="Two-component system response regulator"/>
    <property type="match status" value="1"/>
</dbReference>